<protein>
    <submittedName>
        <fullName evidence="7">Small integral membrane protein 22</fullName>
    </submittedName>
</protein>
<keyword evidence="3 6" id="KW-1133">Transmembrane helix</keyword>
<dbReference type="EMBL" id="ABDC03020839">
    <property type="status" value="NOT_ANNOTATED_CDS"/>
    <property type="molecule type" value="Genomic_DNA"/>
</dbReference>
<evidence type="ECO:0000256" key="4">
    <source>
        <dbReference type="ARBA" id="ARBA00023136"/>
    </source>
</evidence>
<accession>A0A8B7WQF5</accession>
<dbReference type="PANTHER" id="PTHR36982:SF3">
    <property type="entry name" value="SMALL INTEGRAL MEMBRANE PROTEIN 22"/>
    <property type="match status" value="1"/>
</dbReference>
<dbReference type="RefSeq" id="XP_020137082.1">
    <property type="nucleotide sequence ID" value="XM_020281493.1"/>
</dbReference>
<name>A0A8B7WQF5_MICMU</name>
<sequence>MSVSLEELEATAQEVLGRLRSHQPFQSSWDTAAFVVFLTFIGTVLFLLLLVLAHCCCGCCCGSPGPQRRSAGKERHKGVDNLALEP</sequence>
<dbReference type="InterPro" id="IPR053081">
    <property type="entry name" value="SIM_Modulators"/>
</dbReference>
<dbReference type="RefSeq" id="XP_020137080.1">
    <property type="nucleotide sequence ID" value="XM_020281491.1"/>
</dbReference>
<evidence type="ECO:0000313" key="8">
    <source>
        <dbReference type="Proteomes" id="UP000694394"/>
    </source>
</evidence>
<dbReference type="GO" id="GO:0032956">
    <property type="term" value="P:regulation of actin cytoskeleton organization"/>
    <property type="evidence" value="ECO:0007669"/>
    <property type="project" value="Ensembl"/>
</dbReference>
<dbReference type="EMBL" id="ABDC03020840">
    <property type="status" value="NOT_ANNOTATED_CDS"/>
    <property type="molecule type" value="Genomic_DNA"/>
</dbReference>
<dbReference type="GO" id="GO:0051726">
    <property type="term" value="P:regulation of cell cycle"/>
    <property type="evidence" value="ECO:0007669"/>
    <property type="project" value="Ensembl"/>
</dbReference>
<dbReference type="GO" id="GO:0042127">
    <property type="term" value="P:regulation of cell population proliferation"/>
    <property type="evidence" value="ECO:0007669"/>
    <property type="project" value="Ensembl"/>
</dbReference>
<evidence type="ECO:0000256" key="1">
    <source>
        <dbReference type="ARBA" id="ARBA00004167"/>
    </source>
</evidence>
<dbReference type="Proteomes" id="UP000694394">
    <property type="component" value="Chromosome 17"/>
</dbReference>
<dbReference type="Ensembl" id="ENSMICT00000062008.1">
    <property type="protein sequence ID" value="ENSMICP00000050438.1"/>
    <property type="gene ID" value="ENSMICG00000041932.1"/>
</dbReference>
<evidence type="ECO:0000313" key="7">
    <source>
        <dbReference type="Ensembl" id="ENSMICP00000050438.1"/>
    </source>
</evidence>
<proteinExistence type="predicted"/>
<organism evidence="7 8">
    <name type="scientific">Microcebus murinus</name>
    <name type="common">Gray mouse lemur</name>
    <name type="synonym">Lemur murinus</name>
    <dbReference type="NCBI Taxonomy" id="30608"/>
    <lineage>
        <taxon>Eukaryota</taxon>
        <taxon>Metazoa</taxon>
        <taxon>Chordata</taxon>
        <taxon>Craniata</taxon>
        <taxon>Vertebrata</taxon>
        <taxon>Euteleostomi</taxon>
        <taxon>Mammalia</taxon>
        <taxon>Eutheria</taxon>
        <taxon>Euarchontoglires</taxon>
        <taxon>Primates</taxon>
        <taxon>Strepsirrhini</taxon>
        <taxon>Lemuriformes</taxon>
        <taxon>Cheirogaleidae</taxon>
        <taxon>Microcebus</taxon>
    </lineage>
</organism>
<feature type="transmembrane region" description="Helical" evidence="6">
    <location>
        <begin position="32"/>
        <end position="53"/>
    </location>
</feature>
<evidence type="ECO:0000256" key="2">
    <source>
        <dbReference type="ARBA" id="ARBA00022692"/>
    </source>
</evidence>
<gene>
    <name evidence="7" type="primary">SMIM22</name>
</gene>
<dbReference type="CTD" id="440335"/>
<dbReference type="RefSeq" id="XP_020137081.1">
    <property type="nucleotide sequence ID" value="XM_020281492.1"/>
</dbReference>
<dbReference type="AlphaFoldDB" id="A0A8B7WQF5"/>
<dbReference type="CDD" id="cd20255">
    <property type="entry name" value="CASIMO1_SMIM22"/>
    <property type="match status" value="1"/>
</dbReference>
<reference evidence="7" key="2">
    <citation type="submission" date="2025-08" db="UniProtKB">
        <authorList>
            <consortium name="Ensembl"/>
        </authorList>
    </citation>
    <scope>IDENTIFICATION</scope>
</reference>
<keyword evidence="4 6" id="KW-0472">Membrane</keyword>
<evidence type="ECO:0000256" key="5">
    <source>
        <dbReference type="SAM" id="MobiDB-lite"/>
    </source>
</evidence>
<keyword evidence="2 6" id="KW-0812">Transmembrane</keyword>
<dbReference type="GO" id="GO:0030335">
    <property type="term" value="P:positive regulation of cell migration"/>
    <property type="evidence" value="ECO:0007669"/>
    <property type="project" value="Ensembl"/>
</dbReference>
<evidence type="ECO:0000256" key="6">
    <source>
        <dbReference type="SAM" id="Phobius"/>
    </source>
</evidence>
<dbReference type="InterPro" id="IPR031671">
    <property type="entry name" value="SMIM5/18/22"/>
</dbReference>
<dbReference type="Pfam" id="PF15831">
    <property type="entry name" value="SMIM5_18_22"/>
    <property type="match status" value="1"/>
</dbReference>
<comment type="subcellular location">
    <subcellularLocation>
        <location evidence="1">Membrane</location>
        <topology evidence="1">Single-pass membrane protein</topology>
    </subcellularLocation>
</comment>
<reference evidence="7" key="3">
    <citation type="submission" date="2025-09" db="UniProtKB">
        <authorList>
            <consortium name="Ensembl"/>
        </authorList>
    </citation>
    <scope>IDENTIFICATION</scope>
</reference>
<evidence type="ECO:0000256" key="3">
    <source>
        <dbReference type="ARBA" id="ARBA00022989"/>
    </source>
</evidence>
<reference evidence="7" key="1">
    <citation type="submission" date="2016-12" db="EMBL/GenBank/DDBJ databases">
        <title>Mouse lemur reference genome and diversity panel.</title>
        <authorList>
            <person name="Harris R."/>
            <person name="Larsen P."/>
            <person name="Liu Y."/>
            <person name="Hughes D.S."/>
            <person name="Murali S."/>
            <person name="Raveendran M."/>
            <person name="Korchina V."/>
            <person name="Wang M."/>
            <person name="Jhangiani S."/>
            <person name="Bandaranaike D."/>
            <person name="Bellair M."/>
            <person name="Blankenburg K."/>
            <person name="Chao H."/>
            <person name="Dahdouli M."/>
            <person name="Dinh H."/>
            <person name="Doddapaneni H."/>
            <person name="English A."/>
            <person name="Firestine M."/>
            <person name="Gnanaolivu R."/>
            <person name="Gross S."/>
            <person name="Hernandez B."/>
            <person name="Javaid M."/>
            <person name="Jayaseelan J."/>
            <person name="Jones J."/>
            <person name="Khan Z."/>
            <person name="Kovar C."/>
            <person name="Kurapati P."/>
            <person name="Le B."/>
            <person name="Lee S."/>
            <person name="Li M."/>
            <person name="Mathew T."/>
            <person name="Narasimhan A."/>
            <person name="Ngo D."/>
            <person name="Nguyen L."/>
            <person name="Okwuonu G."/>
            <person name="Ongeri F."/>
            <person name="Osuji N."/>
            <person name="Pu L.-L."/>
            <person name="Puazo M."/>
            <person name="Quiroz J."/>
            <person name="Raj R."/>
            <person name="Rajbhandari K."/>
            <person name="Reid J.G."/>
            <person name="Santibanez J."/>
            <person name="Sexton D."/>
            <person name="Skinner E."/>
            <person name="Vee V."/>
            <person name="Weissenberger G."/>
            <person name="Wu Y."/>
            <person name="Xin Y."/>
            <person name="Han Y."/>
            <person name="Campbell C."/>
            <person name="Brown A."/>
            <person name="Sullivan B."/>
            <person name="Shelton J."/>
            <person name="Brown S."/>
            <person name="Dudchenko O."/>
            <person name="Machol I."/>
            <person name="Durand N."/>
            <person name="Shamim M."/>
            <person name="Lieberman A."/>
            <person name="Muzny D.M."/>
            <person name="Richards S."/>
            <person name="Yoder A."/>
            <person name="Worley K.C."/>
            <person name="Rogers J."/>
            <person name="Gibbs R.A."/>
        </authorList>
    </citation>
    <scope>NUCLEOTIDE SEQUENCE [LARGE SCALE GENOMIC DNA]</scope>
</reference>
<dbReference type="GO" id="GO:0016020">
    <property type="term" value="C:membrane"/>
    <property type="evidence" value="ECO:0007669"/>
    <property type="project" value="UniProtKB-SubCell"/>
</dbReference>
<dbReference type="GeneTree" id="ENSGT00770000120884"/>
<dbReference type="PANTHER" id="PTHR36982">
    <property type="entry name" value="CLCA DOMAIN-CONTAINING PROTEIN"/>
    <property type="match status" value="1"/>
</dbReference>
<keyword evidence="8" id="KW-1185">Reference proteome</keyword>
<dbReference type="GO" id="GO:0140042">
    <property type="term" value="P:lipid droplet formation"/>
    <property type="evidence" value="ECO:0007669"/>
    <property type="project" value="Ensembl"/>
</dbReference>
<feature type="region of interest" description="Disordered" evidence="5">
    <location>
        <begin position="63"/>
        <end position="86"/>
    </location>
</feature>